<dbReference type="Proteomes" id="UP000765509">
    <property type="component" value="Unassembled WGS sequence"/>
</dbReference>
<feature type="compositionally biased region" description="Polar residues" evidence="1">
    <location>
        <begin position="140"/>
        <end position="162"/>
    </location>
</feature>
<evidence type="ECO:0000256" key="1">
    <source>
        <dbReference type="SAM" id="MobiDB-lite"/>
    </source>
</evidence>
<evidence type="ECO:0000313" key="3">
    <source>
        <dbReference type="Proteomes" id="UP000765509"/>
    </source>
</evidence>
<gene>
    <name evidence="2" type="ORF">O181_037695</name>
</gene>
<dbReference type="EMBL" id="AVOT02014497">
    <property type="protein sequence ID" value="MBW0497980.1"/>
    <property type="molecule type" value="Genomic_DNA"/>
</dbReference>
<sequence length="253" mass="27782">MASSGHFDPAQTYDGYKEVEKPCRHTGLLASNVRRYSWSKKDGPFGKEFQVSEGSTPDGISGYSNLTGSRHRNVARWTNAGGPIPVGGEKIYSSSEFPISRINTAGVVKQIRHIADSPPDPDAEGSDELDGEEVEVVHNYSGQKYSNEPSHPPSKRSQSQIIPRNPRYFQPILSTIPDTLPPDSPNSSTTRPALVPAVRPLPIVTSQQLKTVASSSRREELSPFPFPAAQVFQKKDLWPIQATREDPNTSSEN</sequence>
<protein>
    <submittedName>
        <fullName evidence="2">Uncharacterized protein</fullName>
    </submittedName>
</protein>
<proteinExistence type="predicted"/>
<accession>A0A9Q3HDE1</accession>
<evidence type="ECO:0000313" key="2">
    <source>
        <dbReference type="EMBL" id="MBW0497980.1"/>
    </source>
</evidence>
<keyword evidence="3" id="KW-1185">Reference proteome</keyword>
<feature type="region of interest" description="Disordered" evidence="1">
    <location>
        <begin position="139"/>
        <end position="193"/>
    </location>
</feature>
<name>A0A9Q3HDE1_9BASI</name>
<reference evidence="2" key="1">
    <citation type="submission" date="2021-03" db="EMBL/GenBank/DDBJ databases">
        <title>Draft genome sequence of rust myrtle Austropuccinia psidii MF-1, a brazilian biotype.</title>
        <authorList>
            <person name="Quecine M.C."/>
            <person name="Pachon D.M.R."/>
            <person name="Bonatelli M.L."/>
            <person name="Correr F.H."/>
            <person name="Franceschini L.M."/>
            <person name="Leite T.F."/>
            <person name="Margarido G.R.A."/>
            <person name="Almeida C.A."/>
            <person name="Ferrarezi J.A."/>
            <person name="Labate C.A."/>
        </authorList>
    </citation>
    <scope>NUCLEOTIDE SEQUENCE</scope>
    <source>
        <strain evidence="2">MF-1</strain>
    </source>
</reference>
<dbReference type="AlphaFoldDB" id="A0A9Q3HDE1"/>
<organism evidence="2 3">
    <name type="scientific">Austropuccinia psidii MF-1</name>
    <dbReference type="NCBI Taxonomy" id="1389203"/>
    <lineage>
        <taxon>Eukaryota</taxon>
        <taxon>Fungi</taxon>
        <taxon>Dikarya</taxon>
        <taxon>Basidiomycota</taxon>
        <taxon>Pucciniomycotina</taxon>
        <taxon>Pucciniomycetes</taxon>
        <taxon>Pucciniales</taxon>
        <taxon>Sphaerophragmiaceae</taxon>
        <taxon>Austropuccinia</taxon>
    </lineage>
</organism>
<comment type="caution">
    <text evidence="2">The sequence shown here is derived from an EMBL/GenBank/DDBJ whole genome shotgun (WGS) entry which is preliminary data.</text>
</comment>